<dbReference type="Proteomes" id="UP000800041">
    <property type="component" value="Unassembled WGS sequence"/>
</dbReference>
<accession>A0A6G1HA06</accession>
<keyword evidence="2" id="KW-1185">Reference proteome</keyword>
<gene>
    <name evidence="1" type="ORF">K402DRAFT_245049</name>
</gene>
<dbReference type="EMBL" id="ML977143">
    <property type="protein sequence ID" value="KAF1989995.1"/>
    <property type="molecule type" value="Genomic_DNA"/>
</dbReference>
<sequence length="108" mass="12579">MTNWKTRPYLGSRIEIHFTLTLLSVFHCHLDCTPALAPWNSYTSDIANRKQYYLCRRDVLLVVPRGEAPGEYRRIGAGDMTVWLGNNQVMRKHEDYFYDAKLVDIVSV</sequence>
<reference evidence="1" key="1">
    <citation type="journal article" date="2020" name="Stud. Mycol.">
        <title>101 Dothideomycetes genomes: a test case for predicting lifestyles and emergence of pathogens.</title>
        <authorList>
            <person name="Haridas S."/>
            <person name="Albert R."/>
            <person name="Binder M."/>
            <person name="Bloem J."/>
            <person name="Labutti K."/>
            <person name="Salamov A."/>
            <person name="Andreopoulos B."/>
            <person name="Baker S."/>
            <person name="Barry K."/>
            <person name="Bills G."/>
            <person name="Bluhm B."/>
            <person name="Cannon C."/>
            <person name="Castanera R."/>
            <person name="Culley D."/>
            <person name="Daum C."/>
            <person name="Ezra D."/>
            <person name="Gonzalez J."/>
            <person name="Henrissat B."/>
            <person name="Kuo A."/>
            <person name="Liang C."/>
            <person name="Lipzen A."/>
            <person name="Lutzoni F."/>
            <person name="Magnuson J."/>
            <person name="Mondo S."/>
            <person name="Nolan M."/>
            <person name="Ohm R."/>
            <person name="Pangilinan J."/>
            <person name="Park H.-J."/>
            <person name="Ramirez L."/>
            <person name="Alfaro M."/>
            <person name="Sun H."/>
            <person name="Tritt A."/>
            <person name="Yoshinaga Y."/>
            <person name="Zwiers L.-H."/>
            <person name="Turgeon B."/>
            <person name="Goodwin S."/>
            <person name="Spatafora J."/>
            <person name="Crous P."/>
            <person name="Grigoriev I."/>
        </authorList>
    </citation>
    <scope>NUCLEOTIDE SEQUENCE</scope>
    <source>
        <strain evidence="1">CBS 113979</strain>
    </source>
</reference>
<evidence type="ECO:0000313" key="1">
    <source>
        <dbReference type="EMBL" id="KAF1989995.1"/>
    </source>
</evidence>
<organism evidence="1 2">
    <name type="scientific">Aulographum hederae CBS 113979</name>
    <dbReference type="NCBI Taxonomy" id="1176131"/>
    <lineage>
        <taxon>Eukaryota</taxon>
        <taxon>Fungi</taxon>
        <taxon>Dikarya</taxon>
        <taxon>Ascomycota</taxon>
        <taxon>Pezizomycotina</taxon>
        <taxon>Dothideomycetes</taxon>
        <taxon>Pleosporomycetidae</taxon>
        <taxon>Aulographales</taxon>
        <taxon>Aulographaceae</taxon>
    </lineage>
</organism>
<evidence type="ECO:0000313" key="2">
    <source>
        <dbReference type="Proteomes" id="UP000800041"/>
    </source>
</evidence>
<name>A0A6G1HA06_9PEZI</name>
<dbReference type="AlphaFoldDB" id="A0A6G1HA06"/>
<protein>
    <submittedName>
        <fullName evidence="1">Uncharacterized protein</fullName>
    </submittedName>
</protein>
<proteinExistence type="predicted"/>